<dbReference type="Gene3D" id="3.30.565.10">
    <property type="entry name" value="Histidine kinase-like ATPase, C-terminal domain"/>
    <property type="match status" value="1"/>
</dbReference>
<dbReference type="EMBL" id="FQVU01000001">
    <property type="protein sequence ID" value="SHF54152.1"/>
    <property type="molecule type" value="Genomic_DNA"/>
</dbReference>
<organism evidence="3 4">
    <name type="scientific">Jatrophihabitans endophyticus</name>
    <dbReference type="NCBI Taxonomy" id="1206085"/>
    <lineage>
        <taxon>Bacteria</taxon>
        <taxon>Bacillati</taxon>
        <taxon>Actinomycetota</taxon>
        <taxon>Actinomycetes</taxon>
        <taxon>Jatrophihabitantales</taxon>
        <taxon>Jatrophihabitantaceae</taxon>
        <taxon>Jatrophihabitans</taxon>
    </lineage>
</organism>
<gene>
    <name evidence="3" type="ORF">SAMN05443575_0245</name>
</gene>
<reference evidence="3 4" key="1">
    <citation type="submission" date="2016-11" db="EMBL/GenBank/DDBJ databases">
        <authorList>
            <person name="Jaros S."/>
            <person name="Januszkiewicz K."/>
            <person name="Wedrychowicz H."/>
        </authorList>
    </citation>
    <scope>NUCLEOTIDE SEQUENCE [LARGE SCALE GENOMIC DNA]</scope>
    <source>
        <strain evidence="3 4">DSM 45627</strain>
    </source>
</reference>
<sequence length="150" mass="15957">MTTPPAGRTHGAPDLTPEVTELDDATVEVALPAETGSVRVARRFVKERWQGMADEVLGDVELIVSELVANAVRHGRPDIVFRLRAEPFAIDIAVLDHGPGIPSLAASPPDLTATSGRGLTLVDRLASSWGVEPLGEDEVGKTVWASVRCD</sequence>
<dbReference type="AlphaFoldDB" id="A0A1M5CIB0"/>
<name>A0A1M5CIB0_9ACTN</name>
<proteinExistence type="predicted"/>
<evidence type="ECO:0000313" key="3">
    <source>
        <dbReference type="EMBL" id="SHF54152.1"/>
    </source>
</evidence>
<evidence type="ECO:0000313" key="4">
    <source>
        <dbReference type="Proteomes" id="UP000186132"/>
    </source>
</evidence>
<protein>
    <submittedName>
        <fullName evidence="3">Anti-sigma regulatory factor (Ser/Thr protein kinase)</fullName>
    </submittedName>
</protein>
<dbReference type="SUPFAM" id="SSF55874">
    <property type="entry name" value="ATPase domain of HSP90 chaperone/DNA topoisomerase II/histidine kinase"/>
    <property type="match status" value="1"/>
</dbReference>
<dbReference type="PANTHER" id="PTHR35526:SF3">
    <property type="entry name" value="ANTI-SIGMA-F FACTOR RSBW"/>
    <property type="match status" value="1"/>
</dbReference>
<feature type="domain" description="Histidine kinase/HSP90-like ATPase" evidence="2">
    <location>
        <begin position="31"/>
        <end position="144"/>
    </location>
</feature>
<evidence type="ECO:0000259" key="2">
    <source>
        <dbReference type="Pfam" id="PF13581"/>
    </source>
</evidence>
<dbReference type="PANTHER" id="PTHR35526">
    <property type="entry name" value="ANTI-SIGMA-F FACTOR RSBW-RELATED"/>
    <property type="match status" value="1"/>
</dbReference>
<keyword evidence="3" id="KW-0808">Transferase</keyword>
<dbReference type="GO" id="GO:0004674">
    <property type="term" value="F:protein serine/threonine kinase activity"/>
    <property type="evidence" value="ECO:0007669"/>
    <property type="project" value="UniProtKB-KW"/>
</dbReference>
<dbReference type="OrthoDB" id="3473090at2"/>
<dbReference type="Pfam" id="PF13581">
    <property type="entry name" value="HATPase_c_2"/>
    <property type="match status" value="1"/>
</dbReference>
<evidence type="ECO:0000256" key="1">
    <source>
        <dbReference type="ARBA" id="ARBA00022527"/>
    </source>
</evidence>
<dbReference type="InterPro" id="IPR003594">
    <property type="entry name" value="HATPase_dom"/>
</dbReference>
<accession>A0A1M5CIB0</accession>
<dbReference type="STRING" id="1206085.SAMN05443575_0245"/>
<keyword evidence="3" id="KW-0418">Kinase</keyword>
<dbReference type="CDD" id="cd16936">
    <property type="entry name" value="HATPase_RsbW-like"/>
    <property type="match status" value="1"/>
</dbReference>
<keyword evidence="1" id="KW-0723">Serine/threonine-protein kinase</keyword>
<dbReference type="Proteomes" id="UP000186132">
    <property type="component" value="Unassembled WGS sequence"/>
</dbReference>
<dbReference type="InterPro" id="IPR036890">
    <property type="entry name" value="HATPase_C_sf"/>
</dbReference>
<keyword evidence="4" id="KW-1185">Reference proteome</keyword>
<dbReference type="RefSeq" id="WP_073384938.1">
    <property type="nucleotide sequence ID" value="NZ_FQVU01000001.1"/>
</dbReference>
<dbReference type="InterPro" id="IPR050267">
    <property type="entry name" value="Anti-sigma-factor_SerPK"/>
</dbReference>